<dbReference type="Pfam" id="PF01425">
    <property type="entry name" value="Amidase"/>
    <property type="match status" value="1"/>
</dbReference>
<keyword evidence="4" id="KW-1185">Reference proteome</keyword>
<dbReference type="GO" id="GO:0003824">
    <property type="term" value="F:catalytic activity"/>
    <property type="evidence" value="ECO:0007669"/>
    <property type="project" value="InterPro"/>
</dbReference>
<dbReference type="InterPro" id="IPR036928">
    <property type="entry name" value="AS_sf"/>
</dbReference>
<dbReference type="InterPro" id="IPR023631">
    <property type="entry name" value="Amidase_dom"/>
</dbReference>
<dbReference type="AlphaFoldDB" id="A0A7J6KXY4"/>
<dbReference type="EMBL" id="JAAPAO010001008">
    <property type="protein sequence ID" value="KAF4651772.1"/>
    <property type="molecule type" value="Genomic_DNA"/>
</dbReference>
<feature type="domain" description="Amidase" evidence="2">
    <location>
        <begin position="107"/>
        <end position="535"/>
    </location>
</feature>
<dbReference type="Gene3D" id="3.90.1300.10">
    <property type="entry name" value="Amidase signature (AS) domain"/>
    <property type="match status" value="1"/>
</dbReference>
<evidence type="ECO:0000313" key="4">
    <source>
        <dbReference type="Proteomes" id="UP000591131"/>
    </source>
</evidence>
<evidence type="ECO:0000256" key="1">
    <source>
        <dbReference type="SAM" id="SignalP"/>
    </source>
</evidence>
<dbReference type="PANTHER" id="PTHR11895:SF67">
    <property type="entry name" value="AMIDASE DOMAIN-CONTAINING PROTEIN"/>
    <property type="match status" value="1"/>
</dbReference>
<sequence length="561" mass="61551">MSRLLALLALPLSVSGFGVECDILDNDKFNIKDGKYDYYDGLALKVNSFFLSKGISFLPRLDAIYKFGNVTRFFGPEGKRTYTSIEDLHRAYLSRASDPVTVIKGVLQAAMKLNVDVHAIEKLLPSAEVLSMAEKSAARFREGKPLSMLDGVPFVVKNDVNVKGISTLAGMSATSKVGKAIKPAAENDRVVARLLDSGAILIGVAAQSELGLSPTGFSEWKKGPLNPHRLNRFTGGSTSGVAAAVSMGLVPFGVGTDGNGCNRIPASLTGVVGMAPTYGRVRFDAPTASAFKNVHYGPIAGNVEDVAHVMSVIADGKENHEYDTYYHMHYRQGFLPKMHLRAFTHPSNEVVKVGIFTKWADSCSKDVIKVFYDTVHKYPGWKVDHFTVPQMAGQLKTQIISLLGEYGNLLSEGSLSHLEYSSKIMVGLARTVAGSKSKKKAVSSIRGWAMAKWEAVFKKVDFIVVPTVREVAPKIPGKYFDHRPFDPAFEEMFVRSTWVTNLLGYPSISVSMGMSKEGFPMGLQVIGKHWEDDKLMKVASQFQQYTEPTRAKPTMYNHELI</sequence>
<proteinExistence type="predicted"/>
<feature type="signal peptide" evidence="1">
    <location>
        <begin position="1"/>
        <end position="16"/>
    </location>
</feature>
<dbReference type="Proteomes" id="UP000591131">
    <property type="component" value="Unassembled WGS sequence"/>
</dbReference>
<dbReference type="OrthoDB" id="421993at2759"/>
<evidence type="ECO:0000259" key="2">
    <source>
        <dbReference type="Pfam" id="PF01425"/>
    </source>
</evidence>
<reference evidence="3 4" key="1">
    <citation type="submission" date="2020-04" db="EMBL/GenBank/DDBJ databases">
        <title>Perkinsus chesapeaki whole genome sequence.</title>
        <authorList>
            <person name="Bogema D.R."/>
        </authorList>
    </citation>
    <scope>NUCLEOTIDE SEQUENCE [LARGE SCALE GENOMIC DNA]</scope>
    <source>
        <strain evidence="3">ATCC PRA-425</strain>
    </source>
</reference>
<name>A0A7J6KXY4_PERCH</name>
<keyword evidence="1" id="KW-0732">Signal</keyword>
<comment type="caution">
    <text evidence="3">The sequence shown here is derived from an EMBL/GenBank/DDBJ whole genome shotgun (WGS) entry which is preliminary data.</text>
</comment>
<organism evidence="3 4">
    <name type="scientific">Perkinsus chesapeaki</name>
    <name type="common">Clam parasite</name>
    <name type="synonym">Perkinsus andrewsi</name>
    <dbReference type="NCBI Taxonomy" id="330153"/>
    <lineage>
        <taxon>Eukaryota</taxon>
        <taxon>Sar</taxon>
        <taxon>Alveolata</taxon>
        <taxon>Perkinsozoa</taxon>
        <taxon>Perkinsea</taxon>
        <taxon>Perkinsida</taxon>
        <taxon>Perkinsidae</taxon>
        <taxon>Perkinsus</taxon>
    </lineage>
</organism>
<gene>
    <name evidence="3" type="ORF">FOL47_000183</name>
</gene>
<dbReference type="SUPFAM" id="SSF75304">
    <property type="entry name" value="Amidase signature (AS) enzymes"/>
    <property type="match status" value="1"/>
</dbReference>
<accession>A0A7J6KXY4</accession>
<dbReference type="PANTHER" id="PTHR11895">
    <property type="entry name" value="TRANSAMIDASE"/>
    <property type="match status" value="1"/>
</dbReference>
<dbReference type="InterPro" id="IPR000120">
    <property type="entry name" value="Amidase"/>
</dbReference>
<feature type="chain" id="PRO_5029591757" description="Amidase domain-containing protein" evidence="1">
    <location>
        <begin position="17"/>
        <end position="561"/>
    </location>
</feature>
<evidence type="ECO:0000313" key="3">
    <source>
        <dbReference type="EMBL" id="KAF4651772.1"/>
    </source>
</evidence>
<protein>
    <recommendedName>
        <fullName evidence="2">Amidase domain-containing protein</fullName>
    </recommendedName>
</protein>